<dbReference type="InterPro" id="IPR001173">
    <property type="entry name" value="Glyco_trans_2-like"/>
</dbReference>
<dbReference type="PANTHER" id="PTHR22916:SF3">
    <property type="entry name" value="UDP-GLCNAC:BETAGAL BETA-1,3-N-ACETYLGLUCOSAMINYLTRANSFERASE-LIKE PROTEIN 1"/>
    <property type="match status" value="1"/>
</dbReference>
<dbReference type="Pfam" id="PF00535">
    <property type="entry name" value="Glycos_transf_2"/>
    <property type="match status" value="1"/>
</dbReference>
<gene>
    <name evidence="2" type="ORF">EAX61_11815</name>
</gene>
<dbReference type="OrthoDB" id="597270at2"/>
<dbReference type="RefSeq" id="WP_121917904.1">
    <property type="nucleotide sequence ID" value="NZ_REFV01000011.1"/>
</dbReference>
<dbReference type="AlphaFoldDB" id="A0A3M0GJE9"/>
<comment type="caution">
    <text evidence="2">The sequence shown here is derived from an EMBL/GenBank/DDBJ whole genome shotgun (WGS) entry which is preliminary data.</text>
</comment>
<evidence type="ECO:0000259" key="1">
    <source>
        <dbReference type="Pfam" id="PF00535"/>
    </source>
</evidence>
<dbReference type="SUPFAM" id="SSF53448">
    <property type="entry name" value="Nucleotide-diphospho-sugar transferases"/>
    <property type="match status" value="1"/>
</dbReference>
<accession>A0A3M0GJE9</accession>
<evidence type="ECO:0000313" key="3">
    <source>
        <dbReference type="Proteomes" id="UP000281985"/>
    </source>
</evidence>
<dbReference type="PANTHER" id="PTHR22916">
    <property type="entry name" value="GLYCOSYLTRANSFERASE"/>
    <property type="match status" value="1"/>
</dbReference>
<dbReference type="Proteomes" id="UP000281985">
    <property type="component" value="Unassembled WGS sequence"/>
</dbReference>
<dbReference type="CDD" id="cd00761">
    <property type="entry name" value="Glyco_tranf_GTA_type"/>
    <property type="match status" value="1"/>
</dbReference>
<dbReference type="Gene3D" id="3.90.550.10">
    <property type="entry name" value="Spore Coat Polysaccharide Biosynthesis Protein SpsA, Chain A"/>
    <property type="match status" value="1"/>
</dbReference>
<reference evidence="2 3" key="1">
    <citation type="submission" date="2018-10" db="EMBL/GenBank/DDBJ databases">
        <title>Dokdonia luteus sp. nov., isolated from sea water.</title>
        <authorList>
            <person name="Zhou L.Y."/>
            <person name="Du Z.J."/>
        </authorList>
    </citation>
    <scope>NUCLEOTIDE SEQUENCE [LARGE SCALE GENOMIC DNA]</scope>
    <source>
        <strain evidence="2 3">SH27</strain>
    </source>
</reference>
<name>A0A3M0GJE9_9FLAO</name>
<keyword evidence="2" id="KW-0808">Transferase</keyword>
<keyword evidence="3" id="KW-1185">Reference proteome</keyword>
<dbReference type="EMBL" id="REFV01000011">
    <property type="protein sequence ID" value="RMB57426.1"/>
    <property type="molecule type" value="Genomic_DNA"/>
</dbReference>
<sequence length="284" mass="33361">MTTPLISIIVPCYKQAHFLKESLQSVLKQTYGHWECIIVNDGSPDNTGQVANDWCKKDDRFKYVSKDNGGLSSARNAGIKASNGTFILPLDADDLLHKRYLEYTVPVLYKNNELAIVTTYSTFFEGSLENVIHQLRPQGDTYPYLLYVNQLVATSLYRKKCWDEVGGYDETMKKGFEDWEFWLAVTKRGWKYKVLEEPLFYYRKAKKSMLVTTISRDAERVKEYIIHKHRDIYIEDFDNCIKVFTHYLTTSRKKEQCLQNSLEYRLGKIILKPYRILERILNKK</sequence>
<dbReference type="InterPro" id="IPR029044">
    <property type="entry name" value="Nucleotide-diphossugar_trans"/>
</dbReference>
<evidence type="ECO:0000313" key="2">
    <source>
        <dbReference type="EMBL" id="RMB57426.1"/>
    </source>
</evidence>
<dbReference type="GO" id="GO:0016758">
    <property type="term" value="F:hexosyltransferase activity"/>
    <property type="evidence" value="ECO:0007669"/>
    <property type="project" value="UniProtKB-ARBA"/>
</dbReference>
<organism evidence="2 3">
    <name type="scientific">Dokdonia sinensis</name>
    <dbReference type="NCBI Taxonomy" id="2479847"/>
    <lineage>
        <taxon>Bacteria</taxon>
        <taxon>Pseudomonadati</taxon>
        <taxon>Bacteroidota</taxon>
        <taxon>Flavobacteriia</taxon>
        <taxon>Flavobacteriales</taxon>
        <taxon>Flavobacteriaceae</taxon>
        <taxon>Dokdonia</taxon>
    </lineage>
</organism>
<feature type="domain" description="Glycosyltransferase 2-like" evidence="1">
    <location>
        <begin position="7"/>
        <end position="134"/>
    </location>
</feature>
<proteinExistence type="predicted"/>
<protein>
    <submittedName>
        <fullName evidence="2">Glycosyltransferase family 2 protein</fullName>
    </submittedName>
</protein>